<reference evidence="1" key="2">
    <citation type="journal article" date="2015" name="Fish Shellfish Immunol.">
        <title>Early steps in the European eel (Anguilla anguilla)-Vibrio vulnificus interaction in the gills: Role of the RtxA13 toxin.</title>
        <authorList>
            <person name="Callol A."/>
            <person name="Pajuelo D."/>
            <person name="Ebbesson L."/>
            <person name="Teles M."/>
            <person name="MacKenzie S."/>
            <person name="Amaro C."/>
        </authorList>
    </citation>
    <scope>NUCLEOTIDE SEQUENCE</scope>
</reference>
<sequence>MFEGVSGKAPLIQDKILRKLGPMTT</sequence>
<proteinExistence type="predicted"/>
<name>A0A0E9URD2_ANGAN</name>
<organism evidence="1">
    <name type="scientific">Anguilla anguilla</name>
    <name type="common">European freshwater eel</name>
    <name type="synonym">Muraena anguilla</name>
    <dbReference type="NCBI Taxonomy" id="7936"/>
    <lineage>
        <taxon>Eukaryota</taxon>
        <taxon>Metazoa</taxon>
        <taxon>Chordata</taxon>
        <taxon>Craniata</taxon>
        <taxon>Vertebrata</taxon>
        <taxon>Euteleostomi</taxon>
        <taxon>Actinopterygii</taxon>
        <taxon>Neopterygii</taxon>
        <taxon>Teleostei</taxon>
        <taxon>Anguilliformes</taxon>
        <taxon>Anguillidae</taxon>
        <taxon>Anguilla</taxon>
    </lineage>
</organism>
<reference evidence="1" key="1">
    <citation type="submission" date="2014-11" db="EMBL/GenBank/DDBJ databases">
        <authorList>
            <person name="Amaro Gonzalez C."/>
        </authorList>
    </citation>
    <scope>NUCLEOTIDE SEQUENCE</scope>
</reference>
<evidence type="ECO:0000313" key="1">
    <source>
        <dbReference type="EMBL" id="JAH68296.1"/>
    </source>
</evidence>
<protein>
    <submittedName>
        <fullName evidence="1">Uncharacterized protein</fullName>
    </submittedName>
</protein>
<accession>A0A0E9URD2</accession>
<dbReference type="AlphaFoldDB" id="A0A0E9URD2"/>
<dbReference type="EMBL" id="GBXM01040281">
    <property type="protein sequence ID" value="JAH68296.1"/>
    <property type="molecule type" value="Transcribed_RNA"/>
</dbReference>